<evidence type="ECO:0000313" key="3">
    <source>
        <dbReference type="Proteomes" id="UP001189429"/>
    </source>
</evidence>
<dbReference type="EMBL" id="CAUYUJ010014771">
    <property type="protein sequence ID" value="CAK0845867.1"/>
    <property type="molecule type" value="Genomic_DNA"/>
</dbReference>
<gene>
    <name evidence="2" type="ORF">PCOR1329_LOCUS39524</name>
</gene>
<dbReference type="Proteomes" id="UP001189429">
    <property type="component" value="Unassembled WGS sequence"/>
</dbReference>
<evidence type="ECO:0000313" key="2">
    <source>
        <dbReference type="EMBL" id="CAK0845867.1"/>
    </source>
</evidence>
<feature type="region of interest" description="Disordered" evidence="1">
    <location>
        <begin position="323"/>
        <end position="353"/>
    </location>
</feature>
<sequence>MAESTFHARRLIGTLRERIGFVNAQAHAGLDRNLLAQAQANALNATFAATPGVDLAVATVVTQEISNVPWTQQQKISMATALNQRAQAASGVARAGGSVGRPRQKCQNLQRFFTTADWGAIASEDNSEVMKLQVVARRMRQIGITCAGEKLLMRAVAVGISCHQSFKQTPPQATAKRNTRVDLQSRPRQLDTVKTWPFARIEVHPPSPDLFGRDRVLNCAHGDERTVAPPAELDNLEAEVQGMVHRRSSRQLGGGASSAAQSQQSSAAFAVPGRLQHDPPQLLMSPAARACGPMFGAPSAPPMFGAGADRGGGCNITCFPRPQGAASPPPSSMAFGSAGAGAGGGSPPTDPPFDLVGGSGACDDSDAWGESRASDEVEDFEQQIVAAAPVSHAIDYSDWLKPADAKTRSENAFTSRAHDAAKRMAVAAGKGDVDSRAIAKEAHHKAKLVHQKHAKK</sequence>
<proteinExistence type="predicted"/>
<accession>A0ABN9TIY3</accession>
<organism evidence="2 3">
    <name type="scientific">Prorocentrum cordatum</name>
    <dbReference type="NCBI Taxonomy" id="2364126"/>
    <lineage>
        <taxon>Eukaryota</taxon>
        <taxon>Sar</taxon>
        <taxon>Alveolata</taxon>
        <taxon>Dinophyceae</taxon>
        <taxon>Prorocentrales</taxon>
        <taxon>Prorocentraceae</taxon>
        <taxon>Prorocentrum</taxon>
    </lineage>
</organism>
<reference evidence="2" key="1">
    <citation type="submission" date="2023-10" db="EMBL/GenBank/DDBJ databases">
        <authorList>
            <person name="Chen Y."/>
            <person name="Shah S."/>
            <person name="Dougan E. K."/>
            <person name="Thang M."/>
            <person name="Chan C."/>
        </authorList>
    </citation>
    <scope>NUCLEOTIDE SEQUENCE [LARGE SCALE GENOMIC DNA]</scope>
</reference>
<name>A0ABN9TIY3_9DINO</name>
<evidence type="ECO:0000256" key="1">
    <source>
        <dbReference type="SAM" id="MobiDB-lite"/>
    </source>
</evidence>
<feature type="region of interest" description="Disordered" evidence="1">
    <location>
        <begin position="245"/>
        <end position="268"/>
    </location>
</feature>
<protein>
    <submittedName>
        <fullName evidence="2">Uncharacterized protein</fullName>
    </submittedName>
</protein>
<comment type="caution">
    <text evidence="2">The sequence shown here is derived from an EMBL/GenBank/DDBJ whole genome shotgun (WGS) entry which is preliminary data.</text>
</comment>
<feature type="compositionally biased region" description="Low complexity" evidence="1">
    <location>
        <begin position="257"/>
        <end position="268"/>
    </location>
</feature>
<feature type="compositionally biased region" description="Low complexity" evidence="1">
    <location>
        <begin position="323"/>
        <end position="337"/>
    </location>
</feature>
<keyword evidence="3" id="KW-1185">Reference proteome</keyword>